<dbReference type="PANTHER" id="PTHR24567">
    <property type="entry name" value="CRP FAMILY TRANSCRIPTIONAL REGULATORY PROTEIN"/>
    <property type="match status" value="1"/>
</dbReference>
<dbReference type="AlphaFoldDB" id="A0A5R8KBP2"/>
<dbReference type="SUPFAM" id="SSF51206">
    <property type="entry name" value="cAMP-binding domain-like"/>
    <property type="match status" value="1"/>
</dbReference>
<reference evidence="2 3" key="1">
    <citation type="submission" date="2019-05" db="EMBL/GenBank/DDBJ databases">
        <title>Verrucobacter flavum gen. nov., sp. nov. a new member of the family Verrucomicrobiaceae.</title>
        <authorList>
            <person name="Szuroczki S."/>
            <person name="Abbaszade G."/>
            <person name="Szabo A."/>
            <person name="Felfoldi T."/>
            <person name="Schumann P."/>
            <person name="Boka K."/>
            <person name="Keki Z."/>
            <person name="Toumi M."/>
            <person name="Toth E."/>
        </authorList>
    </citation>
    <scope>NUCLEOTIDE SEQUENCE [LARGE SCALE GENOMIC DNA]</scope>
    <source>
        <strain evidence="2 3">MG-N-17</strain>
    </source>
</reference>
<dbReference type="PRINTS" id="PR00103">
    <property type="entry name" value="CAMPKINASE"/>
</dbReference>
<dbReference type="OrthoDB" id="3525895at2"/>
<dbReference type="EMBL" id="VAUV01000012">
    <property type="protein sequence ID" value="TLD69677.1"/>
    <property type="molecule type" value="Genomic_DNA"/>
</dbReference>
<comment type="caution">
    <text evidence="2">The sequence shown here is derived from an EMBL/GenBank/DDBJ whole genome shotgun (WGS) entry which is preliminary data.</text>
</comment>
<dbReference type="PROSITE" id="PS50042">
    <property type="entry name" value="CNMP_BINDING_3"/>
    <property type="match status" value="1"/>
</dbReference>
<evidence type="ECO:0000313" key="3">
    <source>
        <dbReference type="Proteomes" id="UP000306196"/>
    </source>
</evidence>
<dbReference type="Gene3D" id="2.60.120.10">
    <property type="entry name" value="Jelly Rolls"/>
    <property type="match status" value="1"/>
</dbReference>
<dbReference type="Proteomes" id="UP000306196">
    <property type="component" value="Unassembled WGS sequence"/>
</dbReference>
<dbReference type="SMART" id="SM00100">
    <property type="entry name" value="cNMP"/>
    <property type="match status" value="1"/>
</dbReference>
<dbReference type="InterPro" id="IPR000595">
    <property type="entry name" value="cNMP-bd_dom"/>
</dbReference>
<dbReference type="InterPro" id="IPR050397">
    <property type="entry name" value="Env_Response_Regulators"/>
</dbReference>
<name>A0A5R8KBP2_9BACT</name>
<dbReference type="GO" id="GO:0003700">
    <property type="term" value="F:DNA-binding transcription factor activity"/>
    <property type="evidence" value="ECO:0007669"/>
    <property type="project" value="TreeGrafter"/>
</dbReference>
<dbReference type="PROSITE" id="PS00889">
    <property type="entry name" value="CNMP_BINDING_2"/>
    <property type="match status" value="1"/>
</dbReference>
<organism evidence="2 3">
    <name type="scientific">Phragmitibacter flavus</name>
    <dbReference type="NCBI Taxonomy" id="2576071"/>
    <lineage>
        <taxon>Bacteria</taxon>
        <taxon>Pseudomonadati</taxon>
        <taxon>Verrucomicrobiota</taxon>
        <taxon>Verrucomicrobiia</taxon>
        <taxon>Verrucomicrobiales</taxon>
        <taxon>Verrucomicrobiaceae</taxon>
        <taxon>Phragmitibacter</taxon>
    </lineage>
</organism>
<dbReference type="CDD" id="cd00038">
    <property type="entry name" value="CAP_ED"/>
    <property type="match status" value="1"/>
</dbReference>
<protein>
    <submittedName>
        <fullName evidence="2">Cyclic nucleotide-binding domain-containing protein</fullName>
    </submittedName>
</protein>
<evidence type="ECO:0000313" key="2">
    <source>
        <dbReference type="EMBL" id="TLD69677.1"/>
    </source>
</evidence>
<dbReference type="InterPro" id="IPR018490">
    <property type="entry name" value="cNMP-bd_dom_sf"/>
</dbReference>
<evidence type="ECO:0000259" key="1">
    <source>
        <dbReference type="PROSITE" id="PS50042"/>
    </source>
</evidence>
<dbReference type="PANTHER" id="PTHR24567:SF74">
    <property type="entry name" value="HTH-TYPE TRANSCRIPTIONAL REGULATOR ARCR"/>
    <property type="match status" value="1"/>
</dbReference>
<dbReference type="InterPro" id="IPR018488">
    <property type="entry name" value="cNMP-bd_CS"/>
</dbReference>
<sequence length="119" mass="13080">MKIPNIFEDETKAVSFAAGVTIFSSGDQGEAMFVIQSGQVELSVKGKVVETVGEDGFFGEMALIEDGPRTATAVAKSDCVLVPINRQRFEFMVHEVPQFAVEVMRVLSRRLRRLDDGVV</sequence>
<accession>A0A5R8KBP2</accession>
<dbReference type="RefSeq" id="WP_138087506.1">
    <property type="nucleotide sequence ID" value="NZ_VAUV01000012.1"/>
</dbReference>
<feature type="domain" description="Cyclic nucleotide-binding" evidence="1">
    <location>
        <begin position="9"/>
        <end position="93"/>
    </location>
</feature>
<proteinExistence type="predicted"/>
<gene>
    <name evidence="2" type="ORF">FEM03_17125</name>
</gene>
<dbReference type="InterPro" id="IPR014710">
    <property type="entry name" value="RmlC-like_jellyroll"/>
</dbReference>
<keyword evidence="3" id="KW-1185">Reference proteome</keyword>
<dbReference type="Pfam" id="PF00027">
    <property type="entry name" value="cNMP_binding"/>
    <property type="match status" value="1"/>
</dbReference>
<dbReference type="GO" id="GO:0005829">
    <property type="term" value="C:cytosol"/>
    <property type="evidence" value="ECO:0007669"/>
    <property type="project" value="TreeGrafter"/>
</dbReference>